<dbReference type="EMBL" id="FNCN01000011">
    <property type="protein sequence ID" value="SDH12199.1"/>
    <property type="molecule type" value="Genomic_DNA"/>
</dbReference>
<dbReference type="RefSeq" id="WP_093170899.1">
    <property type="nucleotide sequence ID" value="NZ_FNCN01000011.1"/>
</dbReference>
<dbReference type="GO" id="GO:0003824">
    <property type="term" value="F:catalytic activity"/>
    <property type="evidence" value="ECO:0007669"/>
    <property type="project" value="UniProtKB-ARBA"/>
</dbReference>
<sequence>MSESISLGTVRRTSARGMVYGDRGSGAPIVLVHGWCLSGRMWTYLEEALAVRHRVINVDLAGFGRSDHLAGPYTLARFADDLDDLLRELSLTDVTVVGFAFGAAVAMELAERGPGGVGRLVLIGVPSAGHAAYAKMPAAMRRDWLLFADRSAAAICGRPLSEPARRWLADMFAATPLPVAIETCAELARFDPLERRGEVHQPALLVHGADDAIVPVEVSEASARRMKGATVAMVPDSGHLVPMDQPAALAELVLDFAARNLP</sequence>
<gene>
    <name evidence="2" type="ORF">SAMN05421505_111204</name>
</gene>
<dbReference type="PANTHER" id="PTHR43194:SF2">
    <property type="entry name" value="PEROXISOMAL MEMBRANE PROTEIN LPX1"/>
    <property type="match status" value="1"/>
</dbReference>
<dbReference type="Gene3D" id="3.40.50.1820">
    <property type="entry name" value="alpha/beta hydrolase"/>
    <property type="match status" value="1"/>
</dbReference>
<dbReference type="PANTHER" id="PTHR43194">
    <property type="entry name" value="HYDROLASE ALPHA/BETA FOLD FAMILY"/>
    <property type="match status" value="1"/>
</dbReference>
<name>A0A1G7ZU07_9ACTN</name>
<reference evidence="2 3" key="1">
    <citation type="submission" date="2016-10" db="EMBL/GenBank/DDBJ databases">
        <authorList>
            <person name="de Groot N.N."/>
        </authorList>
    </citation>
    <scope>NUCLEOTIDE SEQUENCE [LARGE SCALE GENOMIC DNA]</scope>
    <source>
        <strain evidence="2 3">CPCC 201354</strain>
    </source>
</reference>
<dbReference type="STRING" id="504805.SAMN05421505_111204"/>
<dbReference type="InterPro" id="IPR029058">
    <property type="entry name" value="AB_hydrolase_fold"/>
</dbReference>
<dbReference type="InterPro" id="IPR050228">
    <property type="entry name" value="Carboxylesterase_BioH"/>
</dbReference>
<dbReference type="PRINTS" id="PR00111">
    <property type="entry name" value="ABHYDROLASE"/>
</dbReference>
<dbReference type="OrthoDB" id="334507at2"/>
<keyword evidence="3" id="KW-1185">Reference proteome</keyword>
<protein>
    <submittedName>
        <fullName evidence="2">Pimeloyl-[acyl-carrier protein] methyl ester esterase</fullName>
    </submittedName>
</protein>
<evidence type="ECO:0000259" key="1">
    <source>
        <dbReference type="Pfam" id="PF12697"/>
    </source>
</evidence>
<accession>A0A1G7ZU07</accession>
<evidence type="ECO:0000313" key="3">
    <source>
        <dbReference type="Proteomes" id="UP000198923"/>
    </source>
</evidence>
<organism evidence="2 3">
    <name type="scientific">Sinosporangium album</name>
    <dbReference type="NCBI Taxonomy" id="504805"/>
    <lineage>
        <taxon>Bacteria</taxon>
        <taxon>Bacillati</taxon>
        <taxon>Actinomycetota</taxon>
        <taxon>Actinomycetes</taxon>
        <taxon>Streptosporangiales</taxon>
        <taxon>Streptosporangiaceae</taxon>
        <taxon>Sinosporangium</taxon>
    </lineage>
</organism>
<feature type="domain" description="AB hydrolase-1" evidence="1">
    <location>
        <begin position="29"/>
        <end position="251"/>
    </location>
</feature>
<dbReference type="SUPFAM" id="SSF53474">
    <property type="entry name" value="alpha/beta-Hydrolases"/>
    <property type="match status" value="1"/>
</dbReference>
<dbReference type="Proteomes" id="UP000198923">
    <property type="component" value="Unassembled WGS sequence"/>
</dbReference>
<dbReference type="InterPro" id="IPR000073">
    <property type="entry name" value="AB_hydrolase_1"/>
</dbReference>
<dbReference type="Pfam" id="PF12697">
    <property type="entry name" value="Abhydrolase_6"/>
    <property type="match status" value="1"/>
</dbReference>
<evidence type="ECO:0000313" key="2">
    <source>
        <dbReference type="EMBL" id="SDH12199.1"/>
    </source>
</evidence>
<proteinExistence type="predicted"/>
<dbReference type="AlphaFoldDB" id="A0A1G7ZU07"/>